<dbReference type="PROSITE" id="PS51257">
    <property type="entry name" value="PROKAR_LIPOPROTEIN"/>
    <property type="match status" value="1"/>
</dbReference>
<dbReference type="KEGG" id="cbw:RR42_s2797"/>
<organism evidence="3 4">
    <name type="scientific">Cupriavidus basilensis</name>
    <dbReference type="NCBI Taxonomy" id="68895"/>
    <lineage>
        <taxon>Bacteria</taxon>
        <taxon>Pseudomonadati</taxon>
        <taxon>Pseudomonadota</taxon>
        <taxon>Betaproteobacteria</taxon>
        <taxon>Burkholderiales</taxon>
        <taxon>Burkholderiaceae</taxon>
        <taxon>Cupriavidus</taxon>
    </lineage>
</organism>
<name>A0A0C4YMW0_9BURK</name>
<feature type="chain" id="PRO_5002181849" evidence="1">
    <location>
        <begin position="31"/>
        <end position="155"/>
    </location>
</feature>
<dbReference type="OrthoDB" id="116921at2"/>
<dbReference type="PANTHER" id="PTHR43346:SF1">
    <property type="entry name" value="QUERCETIN 2,3-DIOXYGENASE-RELATED"/>
    <property type="match status" value="1"/>
</dbReference>
<evidence type="ECO:0000313" key="3">
    <source>
        <dbReference type="EMBL" id="AJG24378.1"/>
    </source>
</evidence>
<dbReference type="SUPFAM" id="SSF51182">
    <property type="entry name" value="RmlC-like cupins"/>
    <property type="match status" value="1"/>
</dbReference>
<evidence type="ECO:0000259" key="2">
    <source>
        <dbReference type="Pfam" id="PF07883"/>
    </source>
</evidence>
<feature type="signal peptide" evidence="1">
    <location>
        <begin position="1"/>
        <end position="30"/>
    </location>
</feature>
<dbReference type="PANTHER" id="PTHR43346">
    <property type="entry name" value="LIGAND BINDING DOMAIN PROTEIN, PUTATIVE (AFU_ORTHOLOGUE AFUA_6G14370)-RELATED"/>
    <property type="match status" value="1"/>
</dbReference>
<evidence type="ECO:0000256" key="1">
    <source>
        <dbReference type="SAM" id="SignalP"/>
    </source>
</evidence>
<dbReference type="Gene3D" id="2.60.120.10">
    <property type="entry name" value="Jelly Rolls"/>
    <property type="match status" value="1"/>
</dbReference>
<protein>
    <submittedName>
        <fullName evidence="3">Putative signal peptide protein</fullName>
    </submittedName>
</protein>
<dbReference type="AlphaFoldDB" id="A0A0C4YMW0"/>
<sequence>MHRFAALSAVPVAFACGYLAAHMGVPLAHAQTPPATLAPLIINLAAMTNEDIGPQIPNMGTLRTKGLVATPHGTVAVQSGNVPKHYHTSADEIQYVISGKGIFWLGSEQREVGPGDLIVIPKGVAHAGSIATSGDFKALAIKLPPQAAGDTHLLP</sequence>
<reference evidence="3 4" key="1">
    <citation type="journal article" date="2015" name="Genome Announc.">
        <title>Complete Genome Sequence of Cupriavidus basilensis 4G11, Isolated from the Oak Ridge Field Research Center Site.</title>
        <authorList>
            <person name="Ray J."/>
            <person name="Waters R.J."/>
            <person name="Skerker J.M."/>
            <person name="Kuehl J.V."/>
            <person name="Price M.N."/>
            <person name="Huang J."/>
            <person name="Chakraborty R."/>
            <person name="Arkin A.P."/>
            <person name="Deutschbauer A."/>
        </authorList>
    </citation>
    <scope>NUCLEOTIDE SEQUENCE [LARGE SCALE GENOMIC DNA]</scope>
    <source>
        <strain evidence="3">4G11</strain>
    </source>
</reference>
<evidence type="ECO:0000313" key="4">
    <source>
        <dbReference type="Proteomes" id="UP000031843"/>
    </source>
</evidence>
<dbReference type="RefSeq" id="WP_043356510.1">
    <property type="nucleotide sequence ID" value="NZ_CP010537.1"/>
</dbReference>
<dbReference type="Pfam" id="PF07883">
    <property type="entry name" value="Cupin_2"/>
    <property type="match status" value="1"/>
</dbReference>
<dbReference type="Proteomes" id="UP000031843">
    <property type="component" value="Chromosome secondary"/>
</dbReference>
<dbReference type="InterPro" id="IPR014710">
    <property type="entry name" value="RmlC-like_jellyroll"/>
</dbReference>
<gene>
    <name evidence="3" type="ORF">RR42_s2797</name>
</gene>
<dbReference type="InterPro" id="IPR052538">
    <property type="entry name" value="Flavonoid_dioxygenase-like"/>
</dbReference>
<keyword evidence="4" id="KW-1185">Reference proteome</keyword>
<dbReference type="EMBL" id="CP010537">
    <property type="protein sequence ID" value="AJG24378.1"/>
    <property type="molecule type" value="Genomic_DNA"/>
</dbReference>
<dbReference type="STRING" id="68895.RR42_s2797"/>
<keyword evidence="1" id="KW-0732">Signal</keyword>
<proteinExistence type="predicted"/>
<feature type="domain" description="Cupin type-2" evidence="2">
    <location>
        <begin position="77"/>
        <end position="141"/>
    </location>
</feature>
<accession>A0A0C4YMW0</accession>
<dbReference type="InterPro" id="IPR013096">
    <property type="entry name" value="Cupin_2"/>
</dbReference>
<dbReference type="InterPro" id="IPR011051">
    <property type="entry name" value="RmlC_Cupin_sf"/>
</dbReference>